<evidence type="ECO:0000313" key="3">
    <source>
        <dbReference type="EMBL" id="MBB6473213.1"/>
    </source>
</evidence>
<reference evidence="3 4" key="1">
    <citation type="submission" date="2020-08" db="EMBL/GenBank/DDBJ databases">
        <title>Sequencing the genomes of 1000 actinobacteria strains.</title>
        <authorList>
            <person name="Klenk H.-P."/>
        </authorList>
    </citation>
    <scope>NUCLEOTIDE SEQUENCE [LARGE SCALE GENOMIC DNA]</scope>
    <source>
        <strain evidence="3 4">DSM 44936</strain>
    </source>
</reference>
<dbReference type="PANTHER" id="PTHR46268">
    <property type="entry name" value="STRESS RESPONSE PROTEIN NHAX"/>
    <property type="match status" value="1"/>
</dbReference>
<dbReference type="InterPro" id="IPR006015">
    <property type="entry name" value="Universal_stress_UspA"/>
</dbReference>
<name>A0A7X0IE03_9ACTN</name>
<evidence type="ECO:0000256" key="1">
    <source>
        <dbReference type="ARBA" id="ARBA00008791"/>
    </source>
</evidence>
<dbReference type="Gene3D" id="3.40.50.620">
    <property type="entry name" value="HUPs"/>
    <property type="match status" value="2"/>
</dbReference>
<evidence type="ECO:0000313" key="4">
    <source>
        <dbReference type="Proteomes" id="UP000555564"/>
    </source>
</evidence>
<dbReference type="PRINTS" id="PR01438">
    <property type="entry name" value="UNVRSLSTRESS"/>
</dbReference>
<protein>
    <submittedName>
        <fullName evidence="3">Nucleotide-binding universal stress UspA family protein</fullName>
    </submittedName>
</protein>
<gene>
    <name evidence="3" type="ORF">BJ992_002644</name>
</gene>
<dbReference type="SUPFAM" id="SSF52402">
    <property type="entry name" value="Adenine nucleotide alpha hydrolases-like"/>
    <property type="match status" value="2"/>
</dbReference>
<keyword evidence="4" id="KW-1185">Reference proteome</keyword>
<dbReference type="AlphaFoldDB" id="A0A7X0IE03"/>
<feature type="domain" description="UspA" evidence="2">
    <location>
        <begin position="1"/>
        <end position="134"/>
    </location>
</feature>
<feature type="domain" description="UspA" evidence="2">
    <location>
        <begin position="144"/>
        <end position="277"/>
    </location>
</feature>
<dbReference type="InterPro" id="IPR006016">
    <property type="entry name" value="UspA"/>
</dbReference>
<accession>A0A7X0IE03</accession>
<dbReference type="PANTHER" id="PTHR46268:SF6">
    <property type="entry name" value="UNIVERSAL STRESS PROTEIN UP12"/>
    <property type="match status" value="1"/>
</dbReference>
<dbReference type="RefSeq" id="WP_184980809.1">
    <property type="nucleotide sequence ID" value="NZ_BAAALO010000005.1"/>
</dbReference>
<proteinExistence type="inferred from homology"/>
<comment type="similarity">
    <text evidence="1">Belongs to the universal stress protein A family.</text>
</comment>
<comment type="caution">
    <text evidence="3">The sequence shown here is derived from an EMBL/GenBank/DDBJ whole genome shotgun (WGS) entry which is preliminary data.</text>
</comment>
<dbReference type="Pfam" id="PF00582">
    <property type="entry name" value="Usp"/>
    <property type="match status" value="2"/>
</dbReference>
<sequence length="282" mass="28984">MSGPIVAGVDGSGPATAALEWAAEEAARRGVPLRVVHVREPWAGEEEPHLDLADGEHREVLAEAADAARKHTPGVEVTTALVAGTVVGSLRAESETAALVVIGSRGGGGFAELLLGSVGMGLAGHARGPVVVVRQVPEGPRGEVVAGYDGSPHAETAVAFAVEEAALRGVPLRVLSAWPSPPVAPYSLTFGDLVQASFDAEVGRLRERVDALREENPAVDIRDEVVVGHPVPALTEASEQADLVVVGSRGKGPLASVLGSVSHGVLHHARCPVAVVRPPEQD</sequence>
<dbReference type="Proteomes" id="UP000555564">
    <property type="component" value="Unassembled WGS sequence"/>
</dbReference>
<evidence type="ECO:0000259" key="2">
    <source>
        <dbReference type="Pfam" id="PF00582"/>
    </source>
</evidence>
<organism evidence="3 4">
    <name type="scientific">Sphaerisporangium rubeum</name>
    <dbReference type="NCBI Taxonomy" id="321317"/>
    <lineage>
        <taxon>Bacteria</taxon>
        <taxon>Bacillati</taxon>
        <taxon>Actinomycetota</taxon>
        <taxon>Actinomycetes</taxon>
        <taxon>Streptosporangiales</taxon>
        <taxon>Streptosporangiaceae</taxon>
        <taxon>Sphaerisporangium</taxon>
    </lineage>
</organism>
<dbReference type="InterPro" id="IPR014729">
    <property type="entry name" value="Rossmann-like_a/b/a_fold"/>
</dbReference>
<dbReference type="EMBL" id="JACHIU010000001">
    <property type="protein sequence ID" value="MBB6473213.1"/>
    <property type="molecule type" value="Genomic_DNA"/>
</dbReference>